<name>A0ABW8K7V6_9GAMM</name>
<comment type="caution">
    <text evidence="1">The sequence shown here is derived from an EMBL/GenBank/DDBJ whole genome shotgun (WGS) entry which is preliminary data.</text>
</comment>
<protein>
    <submittedName>
        <fullName evidence="1">GatB/YqeY domain-containing protein</fullName>
    </submittedName>
</protein>
<dbReference type="RefSeq" id="WP_379983404.1">
    <property type="nucleotide sequence ID" value="NZ_JADIKD010000012.1"/>
</dbReference>
<reference evidence="1 2" key="1">
    <citation type="submission" date="2020-10" db="EMBL/GenBank/DDBJ databases">
        <title>Phylogeny of dyella-like bacteria.</title>
        <authorList>
            <person name="Fu J."/>
        </authorList>
    </citation>
    <scope>NUCLEOTIDE SEQUENCE [LARGE SCALE GENOMIC DNA]</scope>
    <source>
        <strain evidence="1 2">BB4</strain>
    </source>
</reference>
<proteinExistence type="predicted"/>
<evidence type="ECO:0000313" key="2">
    <source>
        <dbReference type="Proteomes" id="UP001620408"/>
    </source>
</evidence>
<keyword evidence="2" id="KW-1185">Reference proteome</keyword>
<dbReference type="Proteomes" id="UP001620408">
    <property type="component" value="Unassembled WGS sequence"/>
</dbReference>
<sequence>MHPFPTEQIKAIEARYSPKGGPLGLASIAIELAPFEFNGETHNTSLRCDQIDLGLDDFSALAGKSFQFPFNPAPGYVDGSMCLFGVHVFFLTRCLSFGRLGEESIPLKVEGVLEFSSSGLPRYEDTALLLETTLYLPLTAAQRVAMVAHAIKHVDAQSPRDIGKVMAVLAKEHRADGQLAALSAEAIRILQTS</sequence>
<accession>A0ABW8K7V6</accession>
<dbReference type="EMBL" id="JADIKD010000012">
    <property type="protein sequence ID" value="MFK2918972.1"/>
    <property type="molecule type" value="Genomic_DNA"/>
</dbReference>
<organism evidence="1 2">
    <name type="scientific">Dyella koreensis</name>
    <dbReference type="NCBI Taxonomy" id="311235"/>
    <lineage>
        <taxon>Bacteria</taxon>
        <taxon>Pseudomonadati</taxon>
        <taxon>Pseudomonadota</taxon>
        <taxon>Gammaproteobacteria</taxon>
        <taxon>Lysobacterales</taxon>
        <taxon>Rhodanobacteraceae</taxon>
        <taxon>Dyella</taxon>
    </lineage>
</organism>
<evidence type="ECO:0000313" key="1">
    <source>
        <dbReference type="EMBL" id="MFK2918972.1"/>
    </source>
</evidence>
<dbReference type="InterPro" id="IPR023168">
    <property type="entry name" value="GatB_Yqey_C_2"/>
</dbReference>
<gene>
    <name evidence="1" type="ORF">ISS97_17000</name>
</gene>
<dbReference type="Gene3D" id="1.10.10.410">
    <property type="match status" value="1"/>
</dbReference>